<evidence type="ECO:0000313" key="1">
    <source>
        <dbReference type="EMBL" id="QBX54652.1"/>
    </source>
</evidence>
<accession>A0A4V1BM01</accession>
<dbReference type="EMBL" id="CP038436">
    <property type="protein sequence ID" value="QBX54652.1"/>
    <property type="molecule type" value="Genomic_DNA"/>
</dbReference>
<dbReference type="RefSeq" id="WP_135266624.1">
    <property type="nucleotide sequence ID" value="NZ_CP038436.1"/>
</dbReference>
<protein>
    <recommendedName>
        <fullName evidence="3">Uridine kinase</fullName>
    </recommendedName>
</protein>
<dbReference type="SUPFAM" id="SSF52540">
    <property type="entry name" value="P-loop containing nucleoside triphosphate hydrolases"/>
    <property type="match status" value="1"/>
</dbReference>
<proteinExistence type="predicted"/>
<dbReference type="InterPro" id="IPR027417">
    <property type="entry name" value="P-loop_NTPase"/>
</dbReference>
<reference evidence="1 2" key="1">
    <citation type="submission" date="2019-03" db="EMBL/GenBank/DDBJ databases">
        <title>Three New Species of Nocardioides, Nocardioides euryhalodurans sp. nov., Nocardioides seonyuensis sp. nov. and Nocardioides eburneoflavus sp. nov. Iolated from Soil.</title>
        <authorList>
            <person name="Roh S.G."/>
            <person name="Lee C."/>
            <person name="Kim M.-K."/>
            <person name="Kim S.B."/>
        </authorList>
    </citation>
    <scope>NUCLEOTIDE SEQUENCE [LARGE SCALE GENOMIC DNA]</scope>
    <source>
        <strain evidence="1 2">MMS17-SY207-3</strain>
    </source>
</reference>
<dbReference type="Gene3D" id="3.40.50.300">
    <property type="entry name" value="P-loop containing nucleotide triphosphate hydrolases"/>
    <property type="match status" value="1"/>
</dbReference>
<gene>
    <name evidence="1" type="ORF">EXE58_03675</name>
</gene>
<evidence type="ECO:0008006" key="3">
    <source>
        <dbReference type="Google" id="ProtNLM"/>
    </source>
</evidence>
<keyword evidence="2" id="KW-1185">Reference proteome</keyword>
<dbReference type="OrthoDB" id="3237545at2"/>
<sequence length="221" mass="24509">MEIHWEGDLPAVSILLMSTEMTYDELLQRVRSLMTTTAHIPVVAISGHGGAGKSTLAEALAADLGLTEDQVVPTDCFYATTCGPAAGMWEQHDWRLIASLVRGARSEPRPERLRFDYRWWTGETGVEDHPMPPVLIVEGIRLLSARTRGLFDLTVWIDMDPGSAGARAKTRNLLQGDDQDELHLWDTKWIPEGHAYADAERPEAHADVVLPAGAVPHERVR</sequence>
<name>A0A4V1BM01_9ACTN</name>
<dbReference type="AlphaFoldDB" id="A0A4V1BM01"/>
<evidence type="ECO:0000313" key="2">
    <source>
        <dbReference type="Proteomes" id="UP000294853"/>
    </source>
</evidence>
<dbReference type="Proteomes" id="UP000294853">
    <property type="component" value="Chromosome"/>
</dbReference>
<dbReference type="KEGG" id="nsn:EXE58_03675"/>
<organism evidence="1 2">
    <name type="scientific">Nocardioides seonyuensis</name>
    <dbReference type="NCBI Taxonomy" id="2518371"/>
    <lineage>
        <taxon>Bacteria</taxon>
        <taxon>Bacillati</taxon>
        <taxon>Actinomycetota</taxon>
        <taxon>Actinomycetes</taxon>
        <taxon>Propionibacteriales</taxon>
        <taxon>Nocardioidaceae</taxon>
        <taxon>Nocardioides</taxon>
    </lineage>
</organism>